<reference evidence="2" key="1">
    <citation type="submission" date="2013-08" db="EMBL/GenBank/DDBJ databases">
        <title>Gene expansion shapes genome architecture in the human pathogen Lichtheimia corymbifera: an evolutionary genomics analysis in the ancient terrestrial Mucorales (Mucoromycotina).</title>
        <authorList>
            <person name="Schwartze V.U."/>
            <person name="Winter S."/>
            <person name="Shelest E."/>
            <person name="Marcet-Houben M."/>
            <person name="Horn F."/>
            <person name="Wehner S."/>
            <person name="Hoffmann K."/>
            <person name="Riege K."/>
            <person name="Sammeth M."/>
            <person name="Nowrousian M."/>
            <person name="Valiante V."/>
            <person name="Linde J."/>
            <person name="Jacobsen I.D."/>
            <person name="Marz M."/>
            <person name="Brakhage A.A."/>
            <person name="Gabaldon T."/>
            <person name="Bocker S."/>
            <person name="Voigt K."/>
        </authorList>
    </citation>
    <scope>NUCLEOTIDE SEQUENCE [LARGE SCALE GENOMIC DNA]</scope>
    <source>
        <strain evidence="2">FSU 9682</strain>
    </source>
</reference>
<feature type="compositionally biased region" description="Low complexity" evidence="1">
    <location>
        <begin position="476"/>
        <end position="486"/>
    </location>
</feature>
<proteinExistence type="predicted"/>
<gene>
    <name evidence="2" type="ORF">LCOR_03930.1</name>
</gene>
<dbReference type="Proteomes" id="UP000027586">
    <property type="component" value="Unassembled WGS sequence"/>
</dbReference>
<evidence type="ECO:0000313" key="3">
    <source>
        <dbReference type="Proteomes" id="UP000027586"/>
    </source>
</evidence>
<dbReference type="OrthoDB" id="2288255at2759"/>
<feature type="region of interest" description="Disordered" evidence="1">
    <location>
        <begin position="89"/>
        <end position="127"/>
    </location>
</feature>
<keyword evidence="3" id="KW-1185">Reference proteome</keyword>
<dbReference type="EMBL" id="CBTN010000013">
    <property type="protein sequence ID" value="CDH52463.1"/>
    <property type="molecule type" value="Genomic_DNA"/>
</dbReference>
<evidence type="ECO:0000313" key="2">
    <source>
        <dbReference type="EMBL" id="CDH52463.1"/>
    </source>
</evidence>
<sequence>MGGRNPGIDPVIVAYISDCLEKKKPVTLKGFVDAERDLVIQTSSRGEDLATVWPFRFGRAAKQLNATIERSKVDWGGIALEILKRQSTTAPSSSKASTTTAESEILSSSSSTSSSSSSTSVKRLTPSDQARASKTFEALDPSKMWKLTTGTIVEEQLASLVKECNFEHQCHSMILDPSLPIWNQYFTDEELNEISSYNTMAVSQLPTEIRDYLSSFKSKHTLEDLTTQHNTFGPFDRIRQSDLYWVHKAVSDALDLYHCKYFQDLDRTEEDIVRRVWELIERCFDYTNIKYTGGEMTSQASAQRMNGGRDPSAIHYMKRKRMGTKTDGLFKSKVGFLELGTCEAGKCSDTISTKSIQEGSLKCPKTLKDMLIGIVQESPKNIRNVQTLGFIVSGVYIKLIAASFPQGYVCRILDLSGWLQYPTCERDMVKKLTPIIQLVWHAKTTMTQVVDMVQMDEDTVDLSKKRSTIPIPPSFTPSSSSKSSPTNGKRSRNDLSSI</sequence>
<feature type="region of interest" description="Disordered" evidence="1">
    <location>
        <begin position="461"/>
        <end position="498"/>
    </location>
</feature>
<feature type="compositionally biased region" description="Low complexity" evidence="1">
    <location>
        <begin position="89"/>
        <end position="120"/>
    </location>
</feature>
<comment type="caution">
    <text evidence="2">The sequence shown here is derived from an EMBL/GenBank/DDBJ whole genome shotgun (WGS) entry which is preliminary data.</text>
</comment>
<accession>A0A068RQM0</accession>
<name>A0A068RQM0_9FUNG</name>
<evidence type="ECO:0000256" key="1">
    <source>
        <dbReference type="SAM" id="MobiDB-lite"/>
    </source>
</evidence>
<dbReference type="AlphaFoldDB" id="A0A068RQM0"/>
<dbReference type="VEuPathDB" id="FungiDB:LCOR_03930.1"/>
<protein>
    <submittedName>
        <fullName evidence="2">Chitin deacetylase</fullName>
    </submittedName>
</protein>
<organism evidence="2 3">
    <name type="scientific">Lichtheimia corymbifera JMRC:FSU:9682</name>
    <dbReference type="NCBI Taxonomy" id="1263082"/>
    <lineage>
        <taxon>Eukaryota</taxon>
        <taxon>Fungi</taxon>
        <taxon>Fungi incertae sedis</taxon>
        <taxon>Mucoromycota</taxon>
        <taxon>Mucoromycotina</taxon>
        <taxon>Mucoromycetes</taxon>
        <taxon>Mucorales</taxon>
        <taxon>Lichtheimiaceae</taxon>
        <taxon>Lichtheimia</taxon>
    </lineage>
</organism>